<comment type="caution">
    <text evidence="3">The sequence shown here is derived from an EMBL/GenBank/DDBJ whole genome shotgun (WGS) entry which is preliminary data.</text>
</comment>
<evidence type="ECO:0000259" key="2">
    <source>
        <dbReference type="Pfam" id="PF13963"/>
    </source>
</evidence>
<dbReference type="Pfam" id="PF13963">
    <property type="entry name" value="Transpos_assoc"/>
    <property type="match status" value="1"/>
</dbReference>
<sequence>MKYHVDEDGQIRCPCKRCMNLNWDLLVGVERHLLTIGMCPSYTEWVCHGEEVNLYRGIERFGKGTSSDSFHEGTSNDSFHEGTSSDPFHIEGTNNNLFSEDNQMLDMLHDLQALIENEEETADEGLEDEMSFNSRVEEEMMNIF</sequence>
<evidence type="ECO:0000313" key="4">
    <source>
        <dbReference type="Proteomes" id="UP000321947"/>
    </source>
</evidence>
<reference evidence="3 4" key="1">
    <citation type="submission" date="2019-08" db="EMBL/GenBank/DDBJ databases">
        <title>Draft genome sequences of two oriental melons (Cucumis melo L. var makuwa).</title>
        <authorList>
            <person name="Kwon S.-Y."/>
        </authorList>
    </citation>
    <scope>NUCLEOTIDE SEQUENCE [LARGE SCALE GENOMIC DNA]</scope>
    <source>
        <strain evidence="4">cv. Chang Bougi</strain>
        <tissue evidence="3">Leaf</tissue>
    </source>
</reference>
<gene>
    <name evidence="3" type="ORF">E5676_scaffold287G00510</name>
</gene>
<dbReference type="Proteomes" id="UP000321947">
    <property type="component" value="Unassembled WGS sequence"/>
</dbReference>
<proteinExistence type="predicted"/>
<name>A0A5D3C4F2_CUCMM</name>
<evidence type="ECO:0000256" key="1">
    <source>
        <dbReference type="SAM" id="MobiDB-lite"/>
    </source>
</evidence>
<dbReference type="InterPro" id="IPR029480">
    <property type="entry name" value="Transpos_assoc"/>
</dbReference>
<protein>
    <recommendedName>
        <fullName evidence="2">Transposase-associated domain-containing protein</fullName>
    </recommendedName>
</protein>
<evidence type="ECO:0000313" key="3">
    <source>
        <dbReference type="EMBL" id="TYK06194.1"/>
    </source>
</evidence>
<accession>A0A5D3C4F2</accession>
<dbReference type="EMBL" id="SSTD01013634">
    <property type="protein sequence ID" value="TYK06194.1"/>
    <property type="molecule type" value="Genomic_DNA"/>
</dbReference>
<feature type="domain" description="Transposase-associated" evidence="2">
    <location>
        <begin position="6"/>
        <end position="50"/>
    </location>
</feature>
<feature type="region of interest" description="Disordered" evidence="1">
    <location>
        <begin position="66"/>
        <end position="86"/>
    </location>
</feature>
<dbReference type="AlphaFoldDB" id="A0A5D3C4F2"/>
<organism evidence="3 4">
    <name type="scientific">Cucumis melo var. makuwa</name>
    <name type="common">Oriental melon</name>
    <dbReference type="NCBI Taxonomy" id="1194695"/>
    <lineage>
        <taxon>Eukaryota</taxon>
        <taxon>Viridiplantae</taxon>
        <taxon>Streptophyta</taxon>
        <taxon>Embryophyta</taxon>
        <taxon>Tracheophyta</taxon>
        <taxon>Spermatophyta</taxon>
        <taxon>Magnoliopsida</taxon>
        <taxon>eudicotyledons</taxon>
        <taxon>Gunneridae</taxon>
        <taxon>Pentapetalae</taxon>
        <taxon>rosids</taxon>
        <taxon>fabids</taxon>
        <taxon>Cucurbitales</taxon>
        <taxon>Cucurbitaceae</taxon>
        <taxon>Benincaseae</taxon>
        <taxon>Cucumis</taxon>
    </lineage>
</organism>